<feature type="compositionally biased region" description="Basic residues" evidence="1">
    <location>
        <begin position="57"/>
        <end position="66"/>
    </location>
</feature>
<keyword evidence="3" id="KW-1185">Reference proteome</keyword>
<reference evidence="2 3" key="1">
    <citation type="submission" date="2019-05" db="EMBL/GenBank/DDBJ databases">
        <title>Another draft genome of Portunus trituberculatus and its Hox gene families provides insights of decapod evolution.</title>
        <authorList>
            <person name="Jeong J.-H."/>
            <person name="Song I."/>
            <person name="Kim S."/>
            <person name="Choi T."/>
            <person name="Kim D."/>
            <person name="Ryu S."/>
            <person name="Kim W."/>
        </authorList>
    </citation>
    <scope>NUCLEOTIDE SEQUENCE [LARGE SCALE GENOMIC DNA]</scope>
    <source>
        <tissue evidence="2">Muscle</tissue>
    </source>
</reference>
<dbReference type="AlphaFoldDB" id="A0A5B7DRT6"/>
<feature type="compositionally biased region" description="Low complexity" evidence="1">
    <location>
        <begin position="38"/>
        <end position="51"/>
    </location>
</feature>
<gene>
    <name evidence="2" type="ORF">E2C01_017012</name>
</gene>
<accession>A0A5B7DRT6</accession>
<name>A0A5B7DRT6_PORTR</name>
<proteinExistence type="predicted"/>
<comment type="caution">
    <text evidence="2">The sequence shown here is derived from an EMBL/GenBank/DDBJ whole genome shotgun (WGS) entry which is preliminary data.</text>
</comment>
<evidence type="ECO:0000256" key="1">
    <source>
        <dbReference type="SAM" id="MobiDB-lite"/>
    </source>
</evidence>
<evidence type="ECO:0000313" key="3">
    <source>
        <dbReference type="Proteomes" id="UP000324222"/>
    </source>
</evidence>
<dbReference type="EMBL" id="VSRR010001270">
    <property type="protein sequence ID" value="MPC23945.1"/>
    <property type="molecule type" value="Genomic_DNA"/>
</dbReference>
<sequence length="66" mass="6963">MDTISLPGVENDPSAFVRRAAGRSEAPSTRLPLLFTTPAARASPPGAPRQQRGIKVSSRHPRGGLT</sequence>
<dbReference type="Proteomes" id="UP000324222">
    <property type="component" value="Unassembled WGS sequence"/>
</dbReference>
<evidence type="ECO:0000313" key="2">
    <source>
        <dbReference type="EMBL" id="MPC23945.1"/>
    </source>
</evidence>
<feature type="region of interest" description="Disordered" evidence="1">
    <location>
        <begin position="1"/>
        <end position="66"/>
    </location>
</feature>
<protein>
    <submittedName>
        <fullName evidence="2">Uncharacterized protein</fullName>
    </submittedName>
</protein>
<organism evidence="2 3">
    <name type="scientific">Portunus trituberculatus</name>
    <name type="common">Swimming crab</name>
    <name type="synonym">Neptunus trituberculatus</name>
    <dbReference type="NCBI Taxonomy" id="210409"/>
    <lineage>
        <taxon>Eukaryota</taxon>
        <taxon>Metazoa</taxon>
        <taxon>Ecdysozoa</taxon>
        <taxon>Arthropoda</taxon>
        <taxon>Crustacea</taxon>
        <taxon>Multicrustacea</taxon>
        <taxon>Malacostraca</taxon>
        <taxon>Eumalacostraca</taxon>
        <taxon>Eucarida</taxon>
        <taxon>Decapoda</taxon>
        <taxon>Pleocyemata</taxon>
        <taxon>Brachyura</taxon>
        <taxon>Eubrachyura</taxon>
        <taxon>Portunoidea</taxon>
        <taxon>Portunidae</taxon>
        <taxon>Portuninae</taxon>
        <taxon>Portunus</taxon>
    </lineage>
</organism>